<organism evidence="1">
    <name type="scientific">Bactrocera latifrons</name>
    <name type="common">Malaysian fruit fly</name>
    <name type="synonym">Chaetodacus latifrons</name>
    <dbReference type="NCBI Taxonomy" id="174628"/>
    <lineage>
        <taxon>Eukaryota</taxon>
        <taxon>Metazoa</taxon>
        <taxon>Ecdysozoa</taxon>
        <taxon>Arthropoda</taxon>
        <taxon>Hexapoda</taxon>
        <taxon>Insecta</taxon>
        <taxon>Pterygota</taxon>
        <taxon>Neoptera</taxon>
        <taxon>Endopterygota</taxon>
        <taxon>Diptera</taxon>
        <taxon>Brachycera</taxon>
        <taxon>Muscomorpha</taxon>
        <taxon>Tephritoidea</taxon>
        <taxon>Tephritidae</taxon>
        <taxon>Bactrocera</taxon>
        <taxon>Bactrocera</taxon>
    </lineage>
</organism>
<dbReference type="OrthoDB" id="7883050at2759"/>
<accession>A0A0K8U6X6</accession>
<evidence type="ECO:0000313" key="1">
    <source>
        <dbReference type="EMBL" id="JAI22110.1"/>
    </source>
</evidence>
<reference evidence="1" key="1">
    <citation type="submission" date="2015-06" db="EMBL/GenBank/DDBJ databases">
        <authorList>
            <person name="Hoefler B.C."/>
            <person name="Straight P.D."/>
        </authorList>
    </citation>
    <scope>NUCLEOTIDE SEQUENCE</scope>
</reference>
<name>A0A0K8U6X6_BACLA</name>
<sequence>MNFVAALTCGTTPEVVASRCLNQLLLRSEPQGELSLEAAADFINELFKAIGLHTQISPQQCETGKDFDWDAAGCRRYIFHRNSIFFNSFELFLNQLSKTVRNIQAKAVESKAFILYLQLLGVWCNCCMDLQKQDSDMQVKFLVEPIARINYQLFLGVHQIKRKCGMDFGGLDIISRYLLNSALHGLYYEECHPYIAEGLSKIIEQYFGTSSAFNEDAFQFYRLVFRLGHHKATHCGVFKSLIRMLDKLLRQQSVSSHRQLVSFLIEKSMQEIYYTFLKLERTKGLLKATLTFLEKLKPHLLDLECLSQTFLEAILRLALHKDENISLTAAELYIKIARAKTCTDDYILKHILEFYLEEQTNMESMMPYVNALWSYFPYMQSIEIYFKLLKDAGNVPDTMHYFVAQFIIVVYKKILEYDDCERYANEFICVYKTLPTLFKESNSECVNGILLQIYSLSDQKMLCEHNAELKQFLPNLEDYFISIFKGARKVNYLYLYASFVHFARSIAKTTNFYKLDGCGLHVYGQYVAAERALQGLGAENPPTAQQVDDYCYILQKIGVLLKVGYNVFDQLEHIMKTLHVRLLQTKQIHKFVDKESFIDVYAIDLLVSGCITLSQNKEFTRSSKMWLVREILALENYLLKFLSKAESKTNAQMYRVKTYFLCLTNLYYSFREVTDIPKLPLRLQPYHVLVETLLSSCLQRKPKLQVISEEESEFHPKHIISYQRSMFNSFTMLHSTKDIELPSPVAWKLCMRYGATTHKFADELFSFMQALIKHHSKIFAHISAVLIYNLYNQKPPLTIDVIQSVISAQKSFIDQLPVEHTPTLLCVTVVLRVLQFLQQALIKIPPITGGNRLMALKHLYLYTENLNVSDDNVLPDIRDQAKALQNHILNNGEQMCLKAYLYSLGVNTETNGGI</sequence>
<gene>
    <name evidence="1" type="ORF">c0_g1_i1</name>
</gene>
<dbReference type="AlphaFoldDB" id="A0A0K8U6X6"/>
<proteinExistence type="predicted"/>
<dbReference type="EMBL" id="GDHF01030204">
    <property type="protein sequence ID" value="JAI22110.1"/>
    <property type="molecule type" value="Transcribed_RNA"/>
</dbReference>
<protein>
    <submittedName>
        <fullName evidence="1">Uncharacterized protein</fullName>
    </submittedName>
</protein>